<keyword evidence="1" id="KW-0472">Membrane</keyword>
<feature type="transmembrane region" description="Helical" evidence="1">
    <location>
        <begin position="99"/>
        <end position="119"/>
    </location>
</feature>
<organism evidence="2 3">
    <name type="scientific">Brevundimonas variabilis</name>
    <dbReference type="NCBI Taxonomy" id="74312"/>
    <lineage>
        <taxon>Bacteria</taxon>
        <taxon>Pseudomonadati</taxon>
        <taxon>Pseudomonadota</taxon>
        <taxon>Alphaproteobacteria</taxon>
        <taxon>Caulobacterales</taxon>
        <taxon>Caulobacteraceae</taxon>
        <taxon>Brevundimonas</taxon>
    </lineage>
</organism>
<feature type="transmembrane region" description="Helical" evidence="1">
    <location>
        <begin position="152"/>
        <end position="171"/>
    </location>
</feature>
<feature type="transmembrane region" description="Helical" evidence="1">
    <location>
        <begin position="56"/>
        <end position="87"/>
    </location>
</feature>
<keyword evidence="1" id="KW-0812">Transmembrane</keyword>
<dbReference type="EMBL" id="JACHOR010000001">
    <property type="protein sequence ID" value="MBB5745234.1"/>
    <property type="molecule type" value="Genomic_DNA"/>
</dbReference>
<keyword evidence="1" id="KW-1133">Transmembrane helix</keyword>
<comment type="caution">
    <text evidence="2">The sequence shown here is derived from an EMBL/GenBank/DDBJ whole genome shotgun (WGS) entry which is preliminary data.</text>
</comment>
<evidence type="ECO:0000313" key="3">
    <source>
        <dbReference type="Proteomes" id="UP000545037"/>
    </source>
</evidence>
<dbReference type="Proteomes" id="UP000545037">
    <property type="component" value="Unassembled WGS sequence"/>
</dbReference>
<name>A0A7W9CGN3_9CAUL</name>
<keyword evidence="3" id="KW-1185">Reference proteome</keyword>
<accession>A0A7W9CGN3</accession>
<gene>
    <name evidence="2" type="ORF">GGR13_000806</name>
</gene>
<dbReference type="AlphaFoldDB" id="A0A7W9CGN3"/>
<reference evidence="2 3" key="1">
    <citation type="submission" date="2020-08" db="EMBL/GenBank/DDBJ databases">
        <title>Genomic Encyclopedia of Type Strains, Phase IV (KMG-IV): sequencing the most valuable type-strain genomes for metagenomic binning, comparative biology and taxonomic classification.</title>
        <authorList>
            <person name="Goeker M."/>
        </authorList>
    </citation>
    <scope>NUCLEOTIDE SEQUENCE [LARGE SCALE GENOMIC DNA]</scope>
    <source>
        <strain evidence="2 3">DSM 4737</strain>
    </source>
</reference>
<evidence type="ECO:0000313" key="2">
    <source>
        <dbReference type="EMBL" id="MBB5745234.1"/>
    </source>
</evidence>
<feature type="transmembrane region" description="Helical" evidence="1">
    <location>
        <begin position="20"/>
        <end position="44"/>
    </location>
</feature>
<proteinExistence type="predicted"/>
<protein>
    <submittedName>
        <fullName evidence="2">Uncharacterized protein</fullName>
    </submittedName>
</protein>
<evidence type="ECO:0000256" key="1">
    <source>
        <dbReference type="SAM" id="Phobius"/>
    </source>
</evidence>
<dbReference type="RefSeq" id="WP_183212139.1">
    <property type="nucleotide sequence ID" value="NZ_JACHOR010000001.1"/>
</dbReference>
<sequence length="194" mass="20636">MKRKARRQSSQPRIDIRGFLLAAIFVSPISFWFFLVTGVGYALVQGESVPVNDLSVFLGMSLVLTVVVAGFGIVPACLFGAIGLWLFESLRKGRVFAPWIFAASGAGVAGVYVGVALAGRQMARATGFMFSTAPWADFALASQERSLAGGRTLLWIIGCILAAGVVAGLIYDRSVRRPPAAGKRAEIPANDERG</sequence>